<organism evidence="3 4">
    <name type="scientific">Methylorubrum suomiense</name>
    <dbReference type="NCBI Taxonomy" id="144191"/>
    <lineage>
        <taxon>Bacteria</taxon>
        <taxon>Pseudomonadati</taxon>
        <taxon>Pseudomonadota</taxon>
        <taxon>Alphaproteobacteria</taxon>
        <taxon>Hyphomicrobiales</taxon>
        <taxon>Methylobacteriaceae</taxon>
        <taxon>Methylorubrum</taxon>
    </lineage>
</organism>
<comment type="caution">
    <text evidence="3">The sequence shown here is derived from an EMBL/GenBank/DDBJ whole genome shotgun (WGS) entry which is preliminary data.</text>
</comment>
<evidence type="ECO:0000256" key="1">
    <source>
        <dbReference type="SAM" id="MobiDB-lite"/>
    </source>
</evidence>
<dbReference type="InterPro" id="IPR025475">
    <property type="entry name" value="DUF4326"/>
</dbReference>
<reference evidence="3" key="1">
    <citation type="journal article" date="2021" name="Front. Microbiol.">
        <title>Comprehensive Comparative Genomics and Phenotyping of Methylobacterium Species.</title>
        <authorList>
            <person name="Alessa O."/>
            <person name="Ogura Y."/>
            <person name="Fujitani Y."/>
            <person name="Takami H."/>
            <person name="Hayashi T."/>
            <person name="Sahin N."/>
            <person name="Tani A."/>
        </authorList>
    </citation>
    <scope>NUCLEOTIDE SEQUENCE</scope>
    <source>
        <strain evidence="3">DSM 14458</strain>
    </source>
</reference>
<evidence type="ECO:0000313" key="3">
    <source>
        <dbReference type="EMBL" id="GJE77198.1"/>
    </source>
</evidence>
<accession>A0ABQ4V0H8</accession>
<evidence type="ECO:0000313" key="4">
    <source>
        <dbReference type="Proteomes" id="UP001055093"/>
    </source>
</evidence>
<protein>
    <recommendedName>
        <fullName evidence="2">DUF4326 domain-containing protein</fullName>
    </recommendedName>
</protein>
<feature type="region of interest" description="Disordered" evidence="1">
    <location>
        <begin position="1"/>
        <end position="20"/>
    </location>
</feature>
<dbReference type="Proteomes" id="UP001055093">
    <property type="component" value="Unassembled WGS sequence"/>
</dbReference>
<gene>
    <name evidence="3" type="ORF">BGCPKDLD_3801</name>
</gene>
<dbReference type="Pfam" id="PF14216">
    <property type="entry name" value="DUF4326"/>
    <property type="match status" value="1"/>
</dbReference>
<reference evidence="3" key="2">
    <citation type="submission" date="2021-08" db="EMBL/GenBank/DDBJ databases">
        <authorList>
            <person name="Tani A."/>
            <person name="Ola A."/>
            <person name="Ogura Y."/>
            <person name="Katsura K."/>
            <person name="Hayashi T."/>
        </authorList>
    </citation>
    <scope>NUCLEOTIDE SEQUENCE</scope>
    <source>
        <strain evidence="3">DSM 14458</strain>
    </source>
</reference>
<name>A0ABQ4V0H8_9HYPH</name>
<dbReference type="EMBL" id="BPRE01000013">
    <property type="protein sequence ID" value="GJE77198.1"/>
    <property type="molecule type" value="Genomic_DNA"/>
</dbReference>
<evidence type="ECO:0000259" key="2">
    <source>
        <dbReference type="Pfam" id="PF14216"/>
    </source>
</evidence>
<sequence>MNLASPIERAQDRASEGGKPVRLQLSRKKGFDLQAHSRAVNGLPAVNVARPSKWGNPFPVINTGFVEEHQSAVDRFKRLFKQPPSRRRHAVLTILVGNNGRGEAAVARMLADLPSLRGKNLGCWCALCPDHAAGKPFGIHCCECSPCHADALLELSNSLVCEAVDAKQN</sequence>
<proteinExistence type="predicted"/>
<feature type="domain" description="DUF4326" evidence="2">
    <location>
        <begin position="44"/>
        <end position="154"/>
    </location>
</feature>
<keyword evidence="4" id="KW-1185">Reference proteome</keyword>